<dbReference type="KEGG" id="haq:DU484_05230"/>
<evidence type="ECO:0000313" key="5">
    <source>
        <dbReference type="Proteomes" id="UP000253273"/>
    </source>
</evidence>
<dbReference type="EMBL" id="CP031148">
    <property type="protein sequence ID" value="AXG09318.1"/>
    <property type="molecule type" value="Genomic_DNA"/>
</dbReference>
<evidence type="ECO:0000313" key="4">
    <source>
        <dbReference type="Proteomes" id="UP000252985"/>
    </source>
</evidence>
<evidence type="ECO:0000256" key="1">
    <source>
        <dbReference type="SAM" id="Phobius"/>
    </source>
</evidence>
<dbReference type="AlphaFoldDB" id="A0A345E199"/>
<protein>
    <submittedName>
        <fullName evidence="2">Uncharacterized protein</fullName>
    </submittedName>
</protein>
<feature type="transmembrane region" description="Helical" evidence="1">
    <location>
        <begin position="215"/>
        <end position="235"/>
    </location>
</feature>
<reference evidence="3 4" key="1">
    <citation type="submission" date="2018-07" db="EMBL/GenBank/DDBJ databases">
        <title>Genome sequences of Haloplanus sp. CBA1112.</title>
        <authorList>
            <person name="Kim Y.B."/>
            <person name="Roh S.W."/>
        </authorList>
    </citation>
    <scope>NUCLEOTIDE SEQUENCE [LARGE SCALE GENOMIC DNA]</scope>
    <source>
        <strain evidence="3 4">CBA1112</strain>
    </source>
</reference>
<feature type="transmembrane region" description="Helical" evidence="1">
    <location>
        <begin position="137"/>
        <end position="154"/>
    </location>
</feature>
<keyword evidence="1" id="KW-0812">Transmembrane</keyword>
<accession>A0A345EAU6</accession>
<dbReference type="KEGG" id="haj:DU500_05670"/>
<dbReference type="EMBL" id="CP031150">
    <property type="protein sequence ID" value="AXG05971.1"/>
    <property type="molecule type" value="Genomic_DNA"/>
</dbReference>
<keyword evidence="1" id="KW-0472">Membrane</keyword>
<feature type="transmembrane region" description="Helical" evidence="1">
    <location>
        <begin position="166"/>
        <end position="185"/>
    </location>
</feature>
<keyword evidence="1" id="KW-1133">Transmembrane helix</keyword>
<dbReference type="OrthoDB" id="10480at2157"/>
<organism evidence="2 5">
    <name type="scientific">Haloplanus rubicundus</name>
    <dbReference type="NCBI Taxonomy" id="1547898"/>
    <lineage>
        <taxon>Archaea</taxon>
        <taxon>Methanobacteriati</taxon>
        <taxon>Methanobacteriota</taxon>
        <taxon>Stenosarchaea group</taxon>
        <taxon>Halobacteria</taxon>
        <taxon>Halobacteriales</taxon>
        <taxon>Haloferacaceae</taxon>
        <taxon>Haloplanus</taxon>
    </lineage>
</organism>
<accession>A0A345E199</accession>
<sequence>MGHRANPAFAVGAVAVPAVALAYALTVAPVVHHIYVHVMAGVLWTGIDLFMALVLGPVLGGLSVEARASVFERFTPKMTFLMPSLALVTIVGGVTLADRLGVFPHAGPWIALLTLATTVPALLLIGWQFDAFDDPRWLAAFAVALLGGGAYLAVTADAFGMTSPTVILALAIVTVLSVLGFGVLLPGEVRIYRQLASGNPDPDVISRIGMRNARLSGLQGLFQLAIVVVMVYLRWPAA</sequence>
<feature type="transmembrane region" description="Helical" evidence="1">
    <location>
        <begin position="34"/>
        <end position="59"/>
    </location>
</feature>
<dbReference type="Proteomes" id="UP000253273">
    <property type="component" value="Chromosome"/>
</dbReference>
<dbReference type="RefSeq" id="WP_114585118.1">
    <property type="nucleotide sequence ID" value="NZ_CP031148.1"/>
</dbReference>
<evidence type="ECO:0000313" key="3">
    <source>
        <dbReference type="EMBL" id="AXG09318.1"/>
    </source>
</evidence>
<name>A0A345E199_9EURY</name>
<feature type="transmembrane region" description="Helical" evidence="1">
    <location>
        <begin position="106"/>
        <end position="125"/>
    </location>
</feature>
<evidence type="ECO:0000313" key="2">
    <source>
        <dbReference type="EMBL" id="AXG05971.1"/>
    </source>
</evidence>
<keyword evidence="5" id="KW-1185">Reference proteome</keyword>
<dbReference type="Proteomes" id="UP000252985">
    <property type="component" value="Chromosome"/>
</dbReference>
<proteinExistence type="predicted"/>
<gene>
    <name evidence="3" type="ORF">DU484_05230</name>
    <name evidence="2" type="ORF">DU500_05670</name>
</gene>
<dbReference type="GeneID" id="37286358"/>
<reference evidence="2 5" key="2">
    <citation type="submission" date="2018-07" db="EMBL/GenBank/DDBJ databases">
        <title>Genome sequences of Haloplanus sp. CBA1113.</title>
        <authorList>
            <person name="Kim Y.B."/>
            <person name="Roh S.W."/>
        </authorList>
    </citation>
    <scope>NUCLEOTIDE SEQUENCE [LARGE SCALE GENOMIC DNA]</scope>
    <source>
        <strain evidence="2 5">CBA1113</strain>
    </source>
</reference>
<feature type="transmembrane region" description="Helical" evidence="1">
    <location>
        <begin position="80"/>
        <end position="100"/>
    </location>
</feature>